<dbReference type="AlphaFoldDB" id="A0A6P1B7I3"/>
<dbReference type="Proteomes" id="UP000468531">
    <property type="component" value="Unassembled WGS sequence"/>
</dbReference>
<accession>A0A6P1B7I3</accession>
<comment type="caution">
    <text evidence="1">The sequence shown here is derived from an EMBL/GenBank/DDBJ whole genome shotgun (WGS) entry which is preliminary data.</text>
</comment>
<dbReference type="EMBL" id="VKHP01000003">
    <property type="protein sequence ID" value="NEU94516.1"/>
    <property type="molecule type" value="Genomic_DNA"/>
</dbReference>
<protein>
    <submittedName>
        <fullName evidence="1">Uncharacterized protein</fullName>
    </submittedName>
</protein>
<dbReference type="RefSeq" id="WP_163149706.1">
    <property type="nucleotide sequence ID" value="NZ_VKHP01000003.1"/>
</dbReference>
<keyword evidence="2" id="KW-1185">Reference proteome</keyword>
<evidence type="ECO:0000313" key="1">
    <source>
        <dbReference type="EMBL" id="NEU94516.1"/>
    </source>
</evidence>
<evidence type="ECO:0000313" key="2">
    <source>
        <dbReference type="Proteomes" id="UP000468531"/>
    </source>
</evidence>
<sequence>MSPQAHERIHREAVMLSAEWGPKLSLFWTDRDFSIGRFPPLDRIDYLDHAIVLMERERTRPARPPLTEIRQYLCADPFASWSSRARSFAAASVLDPMHRKAYLRTLLYPARFCYSWTTGLMGSNDDAVAFVNKKPVPRLDADLITRALQCRKSGGNPDGLFSARAALLVQIDACASLLAAA</sequence>
<gene>
    <name evidence="1" type="ORF">FNJ47_01400</name>
</gene>
<name>A0A6P1B7I3_9BRAD</name>
<reference evidence="1 2" key="1">
    <citation type="journal article" date="2020" name="Arch. Microbiol.">
        <title>Bradyrhizobium uaiense sp. nov., a new highly efficient cowpea symbiont.</title>
        <authorList>
            <person name="Cabral Michel D."/>
            <person name="Azarias Guimaraes A."/>
            <person name="Martins da Costa E."/>
            <person name="Soares de Carvalho T."/>
            <person name="Balsanelli E."/>
            <person name="Willems A."/>
            <person name="Maltempi de Souza E."/>
            <person name="de Souza Moreira F.M."/>
        </authorList>
    </citation>
    <scope>NUCLEOTIDE SEQUENCE [LARGE SCALE GENOMIC DNA]</scope>
    <source>
        <strain evidence="1 2">UFLA 03-164</strain>
    </source>
</reference>
<proteinExistence type="predicted"/>
<organism evidence="1 2">
    <name type="scientific">Bradyrhizobium uaiense</name>
    <dbReference type="NCBI Taxonomy" id="2594946"/>
    <lineage>
        <taxon>Bacteria</taxon>
        <taxon>Pseudomonadati</taxon>
        <taxon>Pseudomonadota</taxon>
        <taxon>Alphaproteobacteria</taxon>
        <taxon>Hyphomicrobiales</taxon>
        <taxon>Nitrobacteraceae</taxon>
        <taxon>Bradyrhizobium</taxon>
    </lineage>
</organism>